<dbReference type="SUPFAM" id="SSF53098">
    <property type="entry name" value="Ribonuclease H-like"/>
    <property type="match status" value="1"/>
</dbReference>
<protein>
    <recommendedName>
        <fullName evidence="6">Chromo domain-containing protein</fullName>
    </recommendedName>
</protein>
<accession>A0A834GP84</accession>
<dbReference type="GO" id="GO:0003824">
    <property type="term" value="F:catalytic activity"/>
    <property type="evidence" value="ECO:0007669"/>
    <property type="project" value="UniProtKB-KW"/>
</dbReference>
<dbReference type="GO" id="GO:0003676">
    <property type="term" value="F:nucleic acid binding"/>
    <property type="evidence" value="ECO:0007669"/>
    <property type="project" value="InterPro"/>
</dbReference>
<keyword evidence="1" id="KW-0511">Multifunctional enzyme</keyword>
<proteinExistence type="predicted"/>
<dbReference type="InterPro" id="IPR050951">
    <property type="entry name" value="Retrovirus_Pol_polyprotein"/>
</dbReference>
<dbReference type="AlphaFoldDB" id="A0A834GP84"/>
<dbReference type="SUPFAM" id="SSF56672">
    <property type="entry name" value="DNA/RNA polymerases"/>
    <property type="match status" value="1"/>
</dbReference>
<dbReference type="Gene3D" id="3.30.70.270">
    <property type="match status" value="1"/>
</dbReference>
<comment type="caution">
    <text evidence="4">The sequence shown here is derived from an EMBL/GenBank/DDBJ whole genome shotgun (WGS) entry which is preliminary data.</text>
</comment>
<gene>
    <name evidence="4" type="ORF">RHSIM_Rhsim07G0103000</name>
</gene>
<evidence type="ECO:0000313" key="4">
    <source>
        <dbReference type="EMBL" id="KAF7137529.1"/>
    </source>
</evidence>
<dbReference type="InterPro" id="IPR016197">
    <property type="entry name" value="Chromo-like_dom_sf"/>
</dbReference>
<sequence>MTHWPVPTNLKQLRGFLGLTGYYRRFVRNYGKISEPLTQLPRKDSFHWTDAATQAFEHLKLAMVTTPVLALPDYTKEFVIESDASSKGLGAVLMQDGHPIAFWSKVLSLRDQVLSTYEKELMAVVLAVLKWRHYLLGRHFIIRTDQQSLKHLLEQRVATPFQHKWITKLLGFDYEIVYKVGKENLAADALSRKGEDNNADATLQALSVLNYNWLAKVKLGWLNDPAIQALIQDLISDPASHKHYVWHDQLLTYKGKMVVGDCSVLKCMSGNCPKNWSKWLPLAEWWYNTTYHSAIKTTPYYAVYGQSQLDQALYIPGSSPVAEVDNWARERAAISRMLKENLQIAQGRMKQTTLALHRNMKLAPKFYGPFQIIQKIGTVAYKLQLPDDAKIHPVFHVSLLKRKLGQNVTAQSTLPPVSPDGNLQMEPIAVLNRRMIKRQNKAVVQWLIQWSRSFPEDATWEDYDTITKKFPTFEP</sequence>
<dbReference type="InterPro" id="IPR012337">
    <property type="entry name" value="RNaseH-like_sf"/>
</dbReference>
<evidence type="ECO:0000313" key="5">
    <source>
        <dbReference type="Proteomes" id="UP000626092"/>
    </source>
</evidence>
<dbReference type="CDD" id="cd09274">
    <property type="entry name" value="RNase_HI_RT_Ty3"/>
    <property type="match status" value="1"/>
</dbReference>
<feature type="domain" description="Reverse transcriptase/retrotransposon-derived protein RNase H-like" evidence="2">
    <location>
        <begin position="48"/>
        <end position="142"/>
    </location>
</feature>
<dbReference type="OrthoDB" id="2013610at2759"/>
<dbReference type="InterPro" id="IPR043128">
    <property type="entry name" value="Rev_trsase/Diguanyl_cyclase"/>
</dbReference>
<evidence type="ECO:0000259" key="2">
    <source>
        <dbReference type="Pfam" id="PF17919"/>
    </source>
</evidence>
<dbReference type="SUPFAM" id="SSF54160">
    <property type="entry name" value="Chromo domain-like"/>
    <property type="match status" value="1"/>
</dbReference>
<name>A0A834GP84_RHOSS</name>
<dbReference type="FunFam" id="3.30.70.270:FF:000020">
    <property type="entry name" value="Transposon Tf2-6 polyprotein-like Protein"/>
    <property type="match status" value="1"/>
</dbReference>
<dbReference type="Proteomes" id="UP000626092">
    <property type="component" value="Unassembled WGS sequence"/>
</dbReference>
<evidence type="ECO:0000259" key="3">
    <source>
        <dbReference type="Pfam" id="PF24626"/>
    </source>
</evidence>
<dbReference type="InterPro" id="IPR043502">
    <property type="entry name" value="DNA/RNA_pol_sf"/>
</dbReference>
<dbReference type="Pfam" id="PF24626">
    <property type="entry name" value="SH3_Tf2-1"/>
    <property type="match status" value="1"/>
</dbReference>
<dbReference type="Pfam" id="PF17919">
    <property type="entry name" value="RT_RNaseH_2"/>
    <property type="match status" value="1"/>
</dbReference>
<evidence type="ECO:0008006" key="6">
    <source>
        <dbReference type="Google" id="ProtNLM"/>
    </source>
</evidence>
<dbReference type="InterPro" id="IPR056924">
    <property type="entry name" value="SH3_Tf2-1"/>
</dbReference>
<dbReference type="PANTHER" id="PTHR37984">
    <property type="entry name" value="PROTEIN CBG26694"/>
    <property type="match status" value="1"/>
</dbReference>
<dbReference type="InterPro" id="IPR041577">
    <property type="entry name" value="RT_RNaseH_2"/>
</dbReference>
<evidence type="ECO:0000256" key="1">
    <source>
        <dbReference type="ARBA" id="ARBA00023268"/>
    </source>
</evidence>
<keyword evidence="5" id="KW-1185">Reference proteome</keyword>
<dbReference type="EMBL" id="WJXA01000007">
    <property type="protein sequence ID" value="KAF7137529.1"/>
    <property type="molecule type" value="Genomic_DNA"/>
</dbReference>
<reference evidence="4" key="1">
    <citation type="submission" date="2019-11" db="EMBL/GenBank/DDBJ databases">
        <authorList>
            <person name="Liu Y."/>
            <person name="Hou J."/>
            <person name="Li T.-Q."/>
            <person name="Guan C.-H."/>
            <person name="Wu X."/>
            <person name="Wu H.-Z."/>
            <person name="Ling F."/>
            <person name="Zhang R."/>
            <person name="Shi X.-G."/>
            <person name="Ren J.-P."/>
            <person name="Chen E.-F."/>
            <person name="Sun J.-M."/>
        </authorList>
    </citation>
    <scope>NUCLEOTIDE SEQUENCE</scope>
    <source>
        <strain evidence="4">Adult_tree_wgs_1</strain>
        <tissue evidence="4">Leaves</tissue>
    </source>
</reference>
<dbReference type="Gene3D" id="3.30.420.10">
    <property type="entry name" value="Ribonuclease H-like superfamily/Ribonuclease H"/>
    <property type="match status" value="1"/>
</dbReference>
<feature type="domain" description="Tf2-1-like SH3-like" evidence="3">
    <location>
        <begin position="352"/>
        <end position="402"/>
    </location>
</feature>
<dbReference type="InterPro" id="IPR036397">
    <property type="entry name" value="RNaseH_sf"/>
</dbReference>
<dbReference type="PANTHER" id="PTHR37984:SF5">
    <property type="entry name" value="PROTEIN NYNRIN-LIKE"/>
    <property type="match status" value="1"/>
</dbReference>
<organism evidence="4 5">
    <name type="scientific">Rhododendron simsii</name>
    <name type="common">Sims's rhododendron</name>
    <dbReference type="NCBI Taxonomy" id="118357"/>
    <lineage>
        <taxon>Eukaryota</taxon>
        <taxon>Viridiplantae</taxon>
        <taxon>Streptophyta</taxon>
        <taxon>Embryophyta</taxon>
        <taxon>Tracheophyta</taxon>
        <taxon>Spermatophyta</taxon>
        <taxon>Magnoliopsida</taxon>
        <taxon>eudicotyledons</taxon>
        <taxon>Gunneridae</taxon>
        <taxon>Pentapetalae</taxon>
        <taxon>asterids</taxon>
        <taxon>Ericales</taxon>
        <taxon>Ericaceae</taxon>
        <taxon>Ericoideae</taxon>
        <taxon>Rhodoreae</taxon>
        <taxon>Rhododendron</taxon>
    </lineage>
</organism>